<sequence>MSANEMLDLLSLPSGTQNPHPYQVFSLVGGEQDAEVINAAIKKTIRKLQDAKGTADPADWKRAAKWVQQSRDILLDPVKKKELDVRFGVIELEELPPPPGAAAPISAPAAVPPPPGAAVKADPLVGLLPKADPLAALLPQGNPLAAASPVAATPVIEMPAVPVVPVPAANPSPGNDGLAAAGNHEAASFAAAPVAIKKKAPKRRRKSRTGLYVSMIFGLAMIAMIGALVWVINVKPGTIAITAKDGSFTVSTDQGSDKSLQAETPRSPSQGNRSRAVDPIMGSLAPATRNGSGSNNPRGSFGDTQGGMGGLGGMDAGDSNPMEMSPEPNATNDRDDAEVSSPMESMETTVPAPTTPGPAMTPPDTPEPAPAAPSVPELSEEMVAKGEELIAKARTAIKSSDWKQIKAVHDAAADTAFTPEQQMRAGPLLEIADLASYYRGAIERGVGTLDTGSDFEVTENLRVIVVEKGPDRLVIRFNAKIKEYAFDELPPRLAEKVASFALKEGDPAVIASQAVYQAIAPNSNDAYRQAAIQTLEAMTAEVEGASPKQIAVALRDLLASSP</sequence>
<feature type="compositionally biased region" description="Pro residues" evidence="1">
    <location>
        <begin position="353"/>
        <end position="373"/>
    </location>
</feature>
<name>A0A5C6CIK5_9BACT</name>
<evidence type="ECO:0000256" key="1">
    <source>
        <dbReference type="SAM" id="MobiDB-lite"/>
    </source>
</evidence>
<proteinExistence type="predicted"/>
<evidence type="ECO:0000313" key="3">
    <source>
        <dbReference type="EMBL" id="TWU24278.1"/>
    </source>
</evidence>
<feature type="transmembrane region" description="Helical" evidence="2">
    <location>
        <begin position="211"/>
        <end position="232"/>
    </location>
</feature>
<keyword evidence="2" id="KW-0472">Membrane</keyword>
<feature type="compositionally biased region" description="Gly residues" evidence="1">
    <location>
        <begin position="304"/>
        <end position="315"/>
    </location>
</feature>
<feature type="compositionally biased region" description="Polar residues" evidence="1">
    <location>
        <begin position="289"/>
        <end position="298"/>
    </location>
</feature>
<organism evidence="3 4">
    <name type="scientific">Novipirellula galeiformis</name>
    <dbReference type="NCBI Taxonomy" id="2528004"/>
    <lineage>
        <taxon>Bacteria</taxon>
        <taxon>Pseudomonadati</taxon>
        <taxon>Planctomycetota</taxon>
        <taxon>Planctomycetia</taxon>
        <taxon>Pirellulales</taxon>
        <taxon>Pirellulaceae</taxon>
        <taxon>Novipirellula</taxon>
    </lineage>
</organism>
<dbReference type="EMBL" id="SJPT01000003">
    <property type="protein sequence ID" value="TWU24278.1"/>
    <property type="molecule type" value="Genomic_DNA"/>
</dbReference>
<comment type="caution">
    <text evidence="3">The sequence shown here is derived from an EMBL/GenBank/DDBJ whole genome shotgun (WGS) entry which is preliminary data.</text>
</comment>
<feature type="region of interest" description="Disordered" evidence="1">
    <location>
        <begin position="248"/>
        <end position="376"/>
    </location>
</feature>
<reference evidence="3 4" key="1">
    <citation type="submission" date="2019-02" db="EMBL/GenBank/DDBJ databases">
        <title>Deep-cultivation of Planctomycetes and their phenomic and genomic characterization uncovers novel biology.</title>
        <authorList>
            <person name="Wiegand S."/>
            <person name="Jogler M."/>
            <person name="Boedeker C."/>
            <person name="Pinto D."/>
            <person name="Vollmers J."/>
            <person name="Rivas-Marin E."/>
            <person name="Kohn T."/>
            <person name="Peeters S.H."/>
            <person name="Heuer A."/>
            <person name="Rast P."/>
            <person name="Oberbeckmann S."/>
            <person name="Bunk B."/>
            <person name="Jeske O."/>
            <person name="Meyerdierks A."/>
            <person name="Storesund J.E."/>
            <person name="Kallscheuer N."/>
            <person name="Luecker S."/>
            <person name="Lage O.M."/>
            <person name="Pohl T."/>
            <person name="Merkel B.J."/>
            <person name="Hornburger P."/>
            <person name="Mueller R.-W."/>
            <person name="Bruemmer F."/>
            <person name="Labrenz M."/>
            <person name="Spormann A.M."/>
            <person name="Op Den Camp H."/>
            <person name="Overmann J."/>
            <person name="Amann R."/>
            <person name="Jetten M.S.M."/>
            <person name="Mascher T."/>
            <person name="Medema M.H."/>
            <person name="Devos D.P."/>
            <person name="Kaster A.-K."/>
            <person name="Ovreas L."/>
            <person name="Rohde M."/>
            <person name="Galperin M.Y."/>
            <person name="Jogler C."/>
        </authorList>
    </citation>
    <scope>NUCLEOTIDE SEQUENCE [LARGE SCALE GENOMIC DNA]</scope>
    <source>
        <strain evidence="3 4">Pla52o</strain>
    </source>
</reference>
<keyword evidence="4" id="KW-1185">Reference proteome</keyword>
<protein>
    <submittedName>
        <fullName evidence="3">Uncharacterized protein</fullName>
    </submittedName>
</protein>
<evidence type="ECO:0000313" key="4">
    <source>
        <dbReference type="Proteomes" id="UP000316304"/>
    </source>
</evidence>
<dbReference type="Proteomes" id="UP000316304">
    <property type="component" value="Unassembled WGS sequence"/>
</dbReference>
<accession>A0A5C6CIK5</accession>
<dbReference type="AlphaFoldDB" id="A0A5C6CIK5"/>
<feature type="compositionally biased region" description="Polar residues" evidence="1">
    <location>
        <begin position="248"/>
        <end position="273"/>
    </location>
</feature>
<evidence type="ECO:0000256" key="2">
    <source>
        <dbReference type="SAM" id="Phobius"/>
    </source>
</evidence>
<keyword evidence="2" id="KW-1133">Transmembrane helix</keyword>
<dbReference type="OrthoDB" id="244068at2"/>
<keyword evidence="2" id="KW-0812">Transmembrane</keyword>
<dbReference type="RefSeq" id="WP_146594490.1">
    <property type="nucleotide sequence ID" value="NZ_SJPT01000003.1"/>
</dbReference>
<gene>
    <name evidence="3" type="ORF">Pla52o_22050</name>
</gene>